<evidence type="ECO:0000256" key="1">
    <source>
        <dbReference type="SAM" id="Phobius"/>
    </source>
</evidence>
<protein>
    <submittedName>
        <fullName evidence="2">Uncharacterized protein</fullName>
    </submittedName>
</protein>
<feature type="transmembrane region" description="Helical" evidence="1">
    <location>
        <begin position="16"/>
        <end position="36"/>
    </location>
</feature>
<dbReference type="AlphaFoldDB" id="A0A381JCE5"/>
<evidence type="ECO:0000313" key="3">
    <source>
        <dbReference type="Proteomes" id="UP000254664"/>
    </source>
</evidence>
<proteinExistence type="predicted"/>
<reference evidence="2 3" key="1">
    <citation type="submission" date="2018-06" db="EMBL/GenBank/DDBJ databases">
        <authorList>
            <consortium name="Pathogen Informatics"/>
            <person name="Doyle S."/>
        </authorList>
    </citation>
    <scope>NUCLEOTIDE SEQUENCE [LARGE SCALE GENOMIC DNA]</scope>
    <source>
        <strain evidence="2 3">NCTC9836</strain>
    </source>
</reference>
<keyword evidence="1" id="KW-0472">Membrane</keyword>
<organism evidence="2 3">
    <name type="scientific">Clostridium putrefaciens</name>
    <dbReference type="NCBI Taxonomy" id="99675"/>
    <lineage>
        <taxon>Bacteria</taxon>
        <taxon>Bacillati</taxon>
        <taxon>Bacillota</taxon>
        <taxon>Clostridia</taxon>
        <taxon>Eubacteriales</taxon>
        <taxon>Clostridiaceae</taxon>
        <taxon>Clostridium</taxon>
    </lineage>
</organism>
<dbReference type="EMBL" id="UFWZ01000001">
    <property type="protein sequence ID" value="SUY48062.1"/>
    <property type="molecule type" value="Genomic_DNA"/>
</dbReference>
<feature type="transmembrane region" description="Helical" evidence="1">
    <location>
        <begin position="167"/>
        <end position="186"/>
    </location>
</feature>
<feature type="transmembrane region" description="Helical" evidence="1">
    <location>
        <begin position="107"/>
        <end position="124"/>
    </location>
</feature>
<feature type="transmembrane region" description="Helical" evidence="1">
    <location>
        <begin position="68"/>
        <end position="87"/>
    </location>
</feature>
<accession>A0A381JCE5</accession>
<feature type="transmembrane region" description="Helical" evidence="1">
    <location>
        <begin position="130"/>
        <end position="147"/>
    </location>
</feature>
<keyword evidence="3" id="KW-1185">Reference proteome</keyword>
<keyword evidence="1" id="KW-0812">Transmembrane</keyword>
<dbReference type="RefSeq" id="WP_172556345.1">
    <property type="nucleotide sequence ID" value="NZ_UFWZ01000001.1"/>
</dbReference>
<gene>
    <name evidence="2" type="ORF">NCTC9836_02436</name>
</gene>
<feature type="transmembrane region" description="Helical" evidence="1">
    <location>
        <begin position="43"/>
        <end position="62"/>
    </location>
</feature>
<dbReference type="Proteomes" id="UP000254664">
    <property type="component" value="Unassembled WGS sequence"/>
</dbReference>
<name>A0A381JCE5_9CLOT</name>
<sequence>MADYHILHARWFGSNMWNSLLVVITICIFSAYSDIFRKRNIKILLSVYVINIIIIFSLIYMWNNRFHSSINIFFVLLGLIASIIHGIKDTNGREDNNEDSTPINGGMVYSIFYMIIAIISATYDYAKSDIYIFFGLLGLILSIVYGIKYINGREDNNEDIMPIKEGMLYSILYIIIAIILATYAYIKSDVYGYDWILILILFGIGIINYLIRAIAIK</sequence>
<keyword evidence="1" id="KW-1133">Transmembrane helix</keyword>
<evidence type="ECO:0000313" key="2">
    <source>
        <dbReference type="EMBL" id="SUY48062.1"/>
    </source>
</evidence>
<feature type="transmembrane region" description="Helical" evidence="1">
    <location>
        <begin position="192"/>
        <end position="211"/>
    </location>
</feature>